<evidence type="ECO:0000256" key="2">
    <source>
        <dbReference type="SAM" id="Phobius"/>
    </source>
</evidence>
<protein>
    <submittedName>
        <fullName evidence="3">Uncharacterized protein</fullName>
    </submittedName>
</protein>
<name>A0AAE1VSR3_9SOLA</name>
<dbReference type="PANTHER" id="PTHR47720:SF1">
    <property type="entry name" value="AQUAPORIN SIP2-1-RELATED"/>
    <property type="match status" value="1"/>
</dbReference>
<keyword evidence="2" id="KW-0472">Membrane</keyword>
<feature type="region of interest" description="Disordered" evidence="1">
    <location>
        <begin position="371"/>
        <end position="430"/>
    </location>
</feature>
<evidence type="ECO:0000313" key="4">
    <source>
        <dbReference type="Proteomes" id="UP001291623"/>
    </source>
</evidence>
<feature type="transmembrane region" description="Helical" evidence="2">
    <location>
        <begin position="310"/>
        <end position="330"/>
    </location>
</feature>
<feature type="transmembrane region" description="Helical" evidence="2">
    <location>
        <begin position="276"/>
        <end position="298"/>
    </location>
</feature>
<feature type="compositionally biased region" description="Basic and acidic residues" evidence="1">
    <location>
        <begin position="375"/>
        <end position="400"/>
    </location>
</feature>
<keyword evidence="2" id="KW-1133">Transmembrane helix</keyword>
<dbReference type="Proteomes" id="UP001291623">
    <property type="component" value="Unassembled WGS sequence"/>
</dbReference>
<reference evidence="3" key="1">
    <citation type="submission" date="2023-12" db="EMBL/GenBank/DDBJ databases">
        <title>Genome assembly of Anisodus tanguticus.</title>
        <authorList>
            <person name="Wang Y.-J."/>
        </authorList>
    </citation>
    <scope>NUCLEOTIDE SEQUENCE</scope>
    <source>
        <strain evidence="3">KB-2021</strain>
        <tissue evidence="3">Leaf</tissue>
    </source>
</reference>
<proteinExistence type="predicted"/>
<organism evidence="3 4">
    <name type="scientific">Anisodus tanguticus</name>
    <dbReference type="NCBI Taxonomy" id="243964"/>
    <lineage>
        <taxon>Eukaryota</taxon>
        <taxon>Viridiplantae</taxon>
        <taxon>Streptophyta</taxon>
        <taxon>Embryophyta</taxon>
        <taxon>Tracheophyta</taxon>
        <taxon>Spermatophyta</taxon>
        <taxon>Magnoliopsida</taxon>
        <taxon>eudicotyledons</taxon>
        <taxon>Gunneridae</taxon>
        <taxon>Pentapetalae</taxon>
        <taxon>asterids</taxon>
        <taxon>lamiids</taxon>
        <taxon>Solanales</taxon>
        <taxon>Solanaceae</taxon>
        <taxon>Solanoideae</taxon>
        <taxon>Hyoscyameae</taxon>
        <taxon>Anisodus</taxon>
    </lineage>
</organism>
<dbReference type="EMBL" id="JAVYJV010000001">
    <property type="protein sequence ID" value="KAK4380197.1"/>
    <property type="molecule type" value="Genomic_DNA"/>
</dbReference>
<gene>
    <name evidence="3" type="ORF">RND71_002059</name>
</gene>
<evidence type="ECO:0000256" key="1">
    <source>
        <dbReference type="SAM" id="MobiDB-lite"/>
    </source>
</evidence>
<evidence type="ECO:0000313" key="3">
    <source>
        <dbReference type="EMBL" id="KAK4380197.1"/>
    </source>
</evidence>
<dbReference type="GO" id="GO:0015267">
    <property type="term" value="F:channel activity"/>
    <property type="evidence" value="ECO:0007669"/>
    <property type="project" value="InterPro"/>
</dbReference>
<keyword evidence="4" id="KW-1185">Reference proteome</keyword>
<keyword evidence="2" id="KW-0812">Transmembrane</keyword>
<dbReference type="PANTHER" id="PTHR47720">
    <property type="entry name" value="AQUAPORIN SIP2-1-RELATED"/>
    <property type="match status" value="1"/>
</dbReference>
<accession>A0AAE1VSR3</accession>
<sequence length="430" mass="48711">MDLDFSCEIQPIRRRSQDPLTLLPKKTEQGLRFVVAREFIAFLDGTKATSETRASTMRLGRSQELLMPLPKKTEQGLRFVVAHKFIPFLDGTKSTSETRASTMRLGKKFNHFHKIPSSTQINLVLPENHEQVKSYSLNHVRMRCNAMQCNGHNVIVCTRSYSMFHVTHEGLMRSIYSPKNPNLSNHIGHPANIGYIIITPSIPYTGELCSNKCSLDDLKKPCLYMKIKKFNHFHKIPSSTQINLVLPENHEQVKSYSLNHKLTETRFILKSKPITWGIWAAFFKALIAITWMMGWAYARGDHVTKEHIHVYWLAPIQATLLAVWTFNLLVSPPKVRMKGSSMVVGQLSPTNTKVVGTSQDIPPKEQYVNLLKPVSDTKETNNGDRKNKGVKADANKEVEVAGHSQNNQSNNNAKKQEDIKKQGNGKNKNA</sequence>
<dbReference type="AlphaFoldDB" id="A0AAE1VSR3"/>
<dbReference type="InterPro" id="IPR044226">
    <property type="entry name" value="SIP2-1-like"/>
</dbReference>
<comment type="caution">
    <text evidence="3">The sequence shown here is derived from an EMBL/GenBank/DDBJ whole genome shotgun (WGS) entry which is preliminary data.</text>
</comment>